<dbReference type="GO" id="GO:0031515">
    <property type="term" value="C:tRNA (m1A) methyltransferase complex"/>
    <property type="evidence" value="ECO:0007669"/>
    <property type="project" value="Ensembl"/>
</dbReference>
<dbReference type="Ensembl" id="ENSBGRT00000012327.1">
    <property type="protein sequence ID" value="ENSBGRP00000010737.1"/>
    <property type="gene ID" value="ENSBGRG00000006656.1"/>
</dbReference>
<dbReference type="Pfam" id="PF04189">
    <property type="entry name" value="Gcd10p"/>
    <property type="match status" value="1"/>
</dbReference>
<dbReference type="Proteomes" id="UP000694520">
    <property type="component" value="Chromosome 12"/>
</dbReference>
<evidence type="ECO:0000256" key="4">
    <source>
        <dbReference type="ARBA" id="ARBA00022694"/>
    </source>
</evidence>
<sequence>MESSEDQSGPQPQYPGNHCIRDGDFVVLKREDVFKAVQVQRRKKVTFEKQWFYLDNIIGHSYGTTFEVTNGGSLQPKKKKEEPTSETKEAGTDNRNIIDDGKSQKLTQDDIKALKDKGIKGEEIVQQLIENSTTFRDKTEFAQDKYIKKKKKKYEAMITVVKPSTRILSVMYYAREPGKINHMRYDTLAQMLTLGNIRAGNKMIVMETCAGLVLGAMMERMGGFGSIIQLYPGGGPVRAATACFGFPKSFLSGLYEFPLNKVDSLLNGTFSAEMLSSEPKDIASVEESNGTLEEKQTSEQENEDSIAEAPESNHPEEQERMEIVSQDPDYKEPKESGSKKDYIQEKQRRQEEQKKRHLEAAALLSERNADGLIVASRFHPTPLLLSLLDFVAPSRPFVVYCQYKEPLLECYTKLRERGGVINLRLSETWLRNYQLLAGTKIIEIGVHETEPCSVELRDLVQSLPLGKPWLYVCHDGHVWGSAEVDAGICLLIIQDVFSDLVSYLCCQPGGCHDGSHCLPLYVSLVTFILFLMSLGYVHCWYNMLLSLIAI</sequence>
<reference evidence="9" key="2">
    <citation type="submission" date="2025-08" db="UniProtKB">
        <authorList>
            <consortium name="Ensembl"/>
        </authorList>
    </citation>
    <scope>IDENTIFICATION</scope>
</reference>
<keyword evidence="8" id="KW-0472">Membrane</keyword>
<dbReference type="GeneTree" id="ENSGT00390000008327"/>
<evidence type="ECO:0000256" key="7">
    <source>
        <dbReference type="SAM" id="MobiDB-lite"/>
    </source>
</evidence>
<feature type="transmembrane region" description="Helical" evidence="8">
    <location>
        <begin position="520"/>
        <end position="541"/>
    </location>
</feature>
<evidence type="ECO:0000313" key="10">
    <source>
        <dbReference type="Proteomes" id="UP000694520"/>
    </source>
</evidence>
<evidence type="ECO:0000256" key="1">
    <source>
        <dbReference type="ARBA" id="ARBA00004123"/>
    </source>
</evidence>
<dbReference type="AlphaFoldDB" id="A0A8B9WWF4"/>
<dbReference type="GO" id="GO:0006397">
    <property type="term" value="P:mRNA processing"/>
    <property type="evidence" value="ECO:0007669"/>
    <property type="project" value="Ensembl"/>
</dbReference>
<keyword evidence="4" id="KW-0819">tRNA processing</keyword>
<evidence type="ECO:0000256" key="3">
    <source>
        <dbReference type="ARBA" id="ARBA00021704"/>
    </source>
</evidence>
<name>A0A8B9WWF4_BOSMU</name>
<keyword evidence="5" id="KW-0539">Nucleus</keyword>
<organism evidence="9 10">
    <name type="scientific">Bos mutus grunniens</name>
    <name type="common">Wild yak</name>
    <name type="synonym">Bos grunniens</name>
    <dbReference type="NCBI Taxonomy" id="30521"/>
    <lineage>
        <taxon>Eukaryota</taxon>
        <taxon>Metazoa</taxon>
        <taxon>Chordata</taxon>
        <taxon>Craniata</taxon>
        <taxon>Vertebrata</taxon>
        <taxon>Euteleostomi</taxon>
        <taxon>Mammalia</taxon>
        <taxon>Eutheria</taxon>
        <taxon>Laurasiatheria</taxon>
        <taxon>Artiodactyla</taxon>
        <taxon>Ruminantia</taxon>
        <taxon>Pecora</taxon>
        <taxon>Bovidae</taxon>
        <taxon>Bovinae</taxon>
        <taxon>Bos</taxon>
    </lineage>
</organism>
<dbReference type="GO" id="GO:0030488">
    <property type="term" value="P:tRNA methylation"/>
    <property type="evidence" value="ECO:0007669"/>
    <property type="project" value="InterPro"/>
</dbReference>
<reference evidence="9" key="1">
    <citation type="submission" date="2019-05" db="EMBL/GenBank/DDBJ databases">
        <authorList>
            <person name="Zhang S."/>
            <person name="Liu J."/>
        </authorList>
    </citation>
    <scope>NUCLEOTIDE SEQUENCE [LARGE SCALE GENOMIC DNA]</scope>
</reference>
<protein>
    <recommendedName>
        <fullName evidence="3">tRNA (adenine(58)-N(1))-methyltransferase non-catalytic subunit TRM6</fullName>
    </recommendedName>
    <alternativeName>
        <fullName evidence="6">tRNA(m1A58)-methyltransferase subunit TRM6</fullName>
    </alternativeName>
</protein>
<evidence type="ECO:0000256" key="2">
    <source>
        <dbReference type="ARBA" id="ARBA00008320"/>
    </source>
</evidence>
<feature type="region of interest" description="Disordered" evidence="7">
    <location>
        <begin position="276"/>
        <end position="354"/>
    </location>
</feature>
<evidence type="ECO:0000313" key="9">
    <source>
        <dbReference type="Ensembl" id="ENSBGRP00000010737.1"/>
    </source>
</evidence>
<proteinExistence type="inferred from homology"/>
<evidence type="ECO:0000256" key="6">
    <source>
        <dbReference type="ARBA" id="ARBA00032319"/>
    </source>
</evidence>
<feature type="region of interest" description="Disordered" evidence="7">
    <location>
        <begin position="68"/>
        <end position="102"/>
    </location>
</feature>
<comment type="subcellular location">
    <subcellularLocation>
        <location evidence="1">Nucleus</location>
    </subcellularLocation>
</comment>
<accession>A0A8B9WWF4</accession>
<reference evidence="9" key="3">
    <citation type="submission" date="2025-09" db="UniProtKB">
        <authorList>
            <consortium name="Ensembl"/>
        </authorList>
    </citation>
    <scope>IDENTIFICATION</scope>
</reference>
<evidence type="ECO:0000256" key="5">
    <source>
        <dbReference type="ARBA" id="ARBA00023242"/>
    </source>
</evidence>
<comment type="similarity">
    <text evidence="2">Belongs to the TRM6/GCD10 family.</text>
</comment>
<keyword evidence="8" id="KW-1133">Transmembrane helix</keyword>
<gene>
    <name evidence="9" type="primary">TRMT6</name>
</gene>
<feature type="compositionally biased region" description="Basic and acidic residues" evidence="7">
    <location>
        <begin position="311"/>
        <end position="354"/>
    </location>
</feature>
<evidence type="ECO:0000256" key="8">
    <source>
        <dbReference type="SAM" id="Phobius"/>
    </source>
</evidence>
<keyword evidence="8" id="KW-0812">Transmembrane</keyword>
<feature type="compositionally biased region" description="Basic and acidic residues" evidence="7">
    <location>
        <begin position="79"/>
        <end position="102"/>
    </location>
</feature>
<dbReference type="PANTHER" id="PTHR12945:SF0">
    <property type="entry name" value="TRNA (ADENINE(58)-N(1))-METHYLTRANSFERASE NON-CATALYTIC SUBUNIT TRM6"/>
    <property type="match status" value="1"/>
</dbReference>
<keyword evidence="10" id="KW-1185">Reference proteome</keyword>
<dbReference type="InterPro" id="IPR017423">
    <property type="entry name" value="TRM6"/>
</dbReference>
<dbReference type="PANTHER" id="PTHR12945">
    <property type="entry name" value="TRANSLATION INITIATION FACTOR EIF3-RELATED"/>
    <property type="match status" value="1"/>
</dbReference>
<dbReference type="GO" id="GO:0005634">
    <property type="term" value="C:nucleus"/>
    <property type="evidence" value="ECO:0007669"/>
    <property type="project" value="UniProtKB-SubCell"/>
</dbReference>